<dbReference type="GO" id="GO:0003964">
    <property type="term" value="F:RNA-directed DNA polymerase activity"/>
    <property type="evidence" value="ECO:0007669"/>
    <property type="project" value="UniProtKB-KW"/>
</dbReference>
<evidence type="ECO:0000256" key="6">
    <source>
        <dbReference type="ARBA" id="ARBA00022750"/>
    </source>
</evidence>
<evidence type="ECO:0000256" key="13">
    <source>
        <dbReference type="ARBA" id="ARBA00022932"/>
    </source>
</evidence>
<dbReference type="InterPro" id="IPR012337">
    <property type="entry name" value="RNaseH-like_sf"/>
</dbReference>
<name>A0A9W8JT30_9AGAR</name>
<keyword evidence="9" id="KW-0460">Magnesium</keyword>
<feature type="domain" description="Integrase catalytic" evidence="17">
    <location>
        <begin position="362"/>
        <end position="524"/>
    </location>
</feature>
<dbReference type="PROSITE" id="PS50994">
    <property type="entry name" value="INTEGRASE"/>
    <property type="match status" value="1"/>
</dbReference>
<evidence type="ECO:0000256" key="1">
    <source>
        <dbReference type="ARBA" id="ARBA00022670"/>
    </source>
</evidence>
<dbReference type="GO" id="GO:0003887">
    <property type="term" value="F:DNA-directed DNA polymerase activity"/>
    <property type="evidence" value="ECO:0007669"/>
    <property type="project" value="UniProtKB-KW"/>
</dbReference>
<evidence type="ECO:0000259" key="17">
    <source>
        <dbReference type="PROSITE" id="PS50994"/>
    </source>
</evidence>
<accession>A0A9W8JT30</accession>
<evidence type="ECO:0000256" key="3">
    <source>
        <dbReference type="ARBA" id="ARBA00022695"/>
    </source>
</evidence>
<dbReference type="Pfam" id="PF17921">
    <property type="entry name" value="Integrase_H2C2"/>
    <property type="match status" value="1"/>
</dbReference>
<evidence type="ECO:0000256" key="8">
    <source>
        <dbReference type="ARBA" id="ARBA00022801"/>
    </source>
</evidence>
<dbReference type="GO" id="GO:0004190">
    <property type="term" value="F:aspartic-type endopeptidase activity"/>
    <property type="evidence" value="ECO:0007669"/>
    <property type="project" value="UniProtKB-KW"/>
</dbReference>
<dbReference type="Proteomes" id="UP001140091">
    <property type="component" value="Unassembled WGS sequence"/>
</dbReference>
<evidence type="ECO:0000256" key="2">
    <source>
        <dbReference type="ARBA" id="ARBA00022679"/>
    </source>
</evidence>
<gene>
    <name evidence="18" type="ORF">H1R20_g700</name>
</gene>
<dbReference type="InterPro" id="IPR056924">
    <property type="entry name" value="SH3_Tf2-1"/>
</dbReference>
<dbReference type="Gene3D" id="2.40.50.40">
    <property type="match status" value="1"/>
</dbReference>
<evidence type="ECO:0000256" key="15">
    <source>
        <dbReference type="ARBA" id="ARBA00023172"/>
    </source>
</evidence>
<evidence type="ECO:0000256" key="14">
    <source>
        <dbReference type="ARBA" id="ARBA00023125"/>
    </source>
</evidence>
<protein>
    <submittedName>
        <fullName evidence="18">Uncharacterized protein</fullName>
    </submittedName>
</protein>
<dbReference type="PANTHER" id="PTHR37984">
    <property type="entry name" value="PROTEIN CBG26694"/>
    <property type="match status" value="1"/>
</dbReference>
<dbReference type="GO" id="GO:0004519">
    <property type="term" value="F:endonuclease activity"/>
    <property type="evidence" value="ECO:0007669"/>
    <property type="project" value="UniProtKB-KW"/>
</dbReference>
<dbReference type="Pfam" id="PF24626">
    <property type="entry name" value="SH3_Tf2-1"/>
    <property type="match status" value="1"/>
</dbReference>
<dbReference type="CDD" id="cd09274">
    <property type="entry name" value="RNase_HI_RT_Ty3"/>
    <property type="match status" value="1"/>
</dbReference>
<dbReference type="InterPro" id="IPR036397">
    <property type="entry name" value="RNaseH_sf"/>
</dbReference>
<feature type="domain" description="Chromo" evidence="16">
    <location>
        <begin position="680"/>
        <end position="732"/>
    </location>
</feature>
<dbReference type="GO" id="GO:0005634">
    <property type="term" value="C:nucleus"/>
    <property type="evidence" value="ECO:0007669"/>
    <property type="project" value="UniProtKB-ARBA"/>
</dbReference>
<sequence length="732" mass="82634">MLDPLTSKVYKSDFPEWTPVFQKAFDAIKKLVVSTDCLTFINHENPGDNRIFVTTDASNVATGTVLSYGPMWDTARPVAFDSKVLNQAECRYPVHEKEMLAIIQALKKWRSDLLGMPFFVYTDHKTLQFFENQKDLSQRQARWMEFLAQYDGKIVYVKGDENVAANALSRTVFVKDSVSAQERAHSLLRNSSSDEGDKFSACLVVVSECSQRSVSGGMSSLDSLPDSGCVAAAAPGGRLCKLAACIDDSFLTLIKDGYLVNPWCQRLLCVRLSLPDLVERDGLWFIGERLVVPWVAVVRARIFHLAHDMLGHFGLRKSYGALRESFYWPNMKSQLDNLYLKSCDDCQQNKDRTTKVPGPLHPLPVPTAAAESIAMDFVGPLPEDEGKNRILTITDRLGSDIHLIPCQTDCTAEELASLFFQFWYCKNGLPTSIVSDRDKLFISKFWKTLHHLSGVKLAMSSSFHPQTDGSSERTNKSVVQAIRFHIERNQKGWVAALPRVRFSLMNTVNTSTGFSPFQLCLGCSPRVVPPLTTPPVGAIEMKAVDLIRLHELLVFEAQDNLLAAKIDQAYYANKKRGEEVVHSIGDRVLLSTRNRQKELKAGDPNRATKFLPCWIGPFSVIRANPLTSTYTLDLPGDSNVFPVFHGSLLKPYYPNNDEEVPTRSHIRPPPLKFKDGTEEYFIDKIIDEHHTRRHSRFLVRWKGYGPEDDLWIHEHELEGTDALARWKEWSSS</sequence>
<dbReference type="PROSITE" id="PS50013">
    <property type="entry name" value="CHROMO_2"/>
    <property type="match status" value="1"/>
</dbReference>
<proteinExistence type="predicted"/>
<evidence type="ECO:0000256" key="12">
    <source>
        <dbReference type="ARBA" id="ARBA00022918"/>
    </source>
</evidence>
<evidence type="ECO:0000313" key="18">
    <source>
        <dbReference type="EMBL" id="KAJ2936393.1"/>
    </source>
</evidence>
<dbReference type="GO" id="GO:0046872">
    <property type="term" value="F:metal ion binding"/>
    <property type="evidence" value="ECO:0007669"/>
    <property type="project" value="UniProtKB-KW"/>
</dbReference>
<keyword evidence="13" id="KW-0239">DNA-directed DNA polymerase</keyword>
<dbReference type="GO" id="GO:0006508">
    <property type="term" value="P:proteolysis"/>
    <property type="evidence" value="ECO:0007669"/>
    <property type="project" value="UniProtKB-KW"/>
</dbReference>
<evidence type="ECO:0000256" key="4">
    <source>
        <dbReference type="ARBA" id="ARBA00022722"/>
    </source>
</evidence>
<evidence type="ECO:0000256" key="10">
    <source>
        <dbReference type="ARBA" id="ARBA00022884"/>
    </source>
</evidence>
<dbReference type="PANTHER" id="PTHR37984:SF5">
    <property type="entry name" value="PROTEIN NYNRIN-LIKE"/>
    <property type="match status" value="1"/>
</dbReference>
<dbReference type="GO" id="GO:0006310">
    <property type="term" value="P:DNA recombination"/>
    <property type="evidence" value="ECO:0007669"/>
    <property type="project" value="UniProtKB-KW"/>
</dbReference>
<evidence type="ECO:0000256" key="5">
    <source>
        <dbReference type="ARBA" id="ARBA00022723"/>
    </source>
</evidence>
<dbReference type="Pfam" id="PF17917">
    <property type="entry name" value="RT_RNaseH"/>
    <property type="match status" value="1"/>
</dbReference>
<feature type="non-terminal residue" evidence="18">
    <location>
        <position position="732"/>
    </location>
</feature>
<keyword evidence="6" id="KW-0064">Aspartyl protease</keyword>
<comment type="caution">
    <text evidence="18">The sequence shown here is derived from an EMBL/GenBank/DDBJ whole genome shotgun (WGS) entry which is preliminary data.</text>
</comment>
<dbReference type="EMBL" id="JANBPK010000078">
    <property type="protein sequence ID" value="KAJ2936393.1"/>
    <property type="molecule type" value="Genomic_DNA"/>
</dbReference>
<keyword evidence="11" id="KW-0229">DNA integration</keyword>
<keyword evidence="7" id="KW-0255">Endonuclease</keyword>
<dbReference type="OrthoDB" id="3268967at2759"/>
<keyword evidence="3" id="KW-0548">Nucleotidyltransferase</keyword>
<keyword evidence="19" id="KW-1185">Reference proteome</keyword>
<dbReference type="InterPro" id="IPR041588">
    <property type="entry name" value="Integrase_H2C2"/>
</dbReference>
<keyword evidence="4" id="KW-0540">Nuclease</keyword>
<dbReference type="InterPro" id="IPR001584">
    <property type="entry name" value="Integrase_cat-core"/>
</dbReference>
<evidence type="ECO:0000313" key="19">
    <source>
        <dbReference type="Proteomes" id="UP001140091"/>
    </source>
</evidence>
<keyword evidence="2" id="KW-0808">Transferase</keyword>
<evidence type="ECO:0000256" key="9">
    <source>
        <dbReference type="ARBA" id="ARBA00022842"/>
    </source>
</evidence>
<dbReference type="Gene3D" id="3.30.420.10">
    <property type="entry name" value="Ribonuclease H-like superfamily/Ribonuclease H"/>
    <property type="match status" value="1"/>
</dbReference>
<organism evidence="18 19">
    <name type="scientific">Candolleomyces eurysporus</name>
    <dbReference type="NCBI Taxonomy" id="2828524"/>
    <lineage>
        <taxon>Eukaryota</taxon>
        <taxon>Fungi</taxon>
        <taxon>Dikarya</taxon>
        <taxon>Basidiomycota</taxon>
        <taxon>Agaricomycotina</taxon>
        <taxon>Agaricomycetes</taxon>
        <taxon>Agaricomycetidae</taxon>
        <taxon>Agaricales</taxon>
        <taxon>Agaricineae</taxon>
        <taxon>Psathyrellaceae</taxon>
        <taxon>Candolleomyces</taxon>
    </lineage>
</organism>
<dbReference type="InterPro" id="IPR043502">
    <property type="entry name" value="DNA/RNA_pol_sf"/>
</dbReference>
<keyword evidence="10" id="KW-0694">RNA-binding</keyword>
<dbReference type="SUPFAM" id="SSF54160">
    <property type="entry name" value="Chromo domain-like"/>
    <property type="match status" value="1"/>
</dbReference>
<dbReference type="InterPro" id="IPR050951">
    <property type="entry name" value="Retrovirus_Pol_polyprotein"/>
</dbReference>
<keyword evidence="15" id="KW-0233">DNA recombination</keyword>
<dbReference type="InterPro" id="IPR041373">
    <property type="entry name" value="RT_RNaseH"/>
</dbReference>
<keyword evidence="1" id="KW-0645">Protease</keyword>
<evidence type="ECO:0000259" key="16">
    <source>
        <dbReference type="PROSITE" id="PS50013"/>
    </source>
</evidence>
<keyword evidence="14" id="KW-0238">DNA-binding</keyword>
<reference evidence="18" key="1">
    <citation type="submission" date="2022-06" db="EMBL/GenBank/DDBJ databases">
        <title>Genome Sequence of Candolleomyces eurysporus.</title>
        <authorList>
            <person name="Buettner E."/>
        </authorList>
    </citation>
    <scope>NUCLEOTIDE SEQUENCE</scope>
    <source>
        <strain evidence="18">VTCC 930004</strain>
    </source>
</reference>
<dbReference type="SUPFAM" id="SSF56672">
    <property type="entry name" value="DNA/RNA polymerases"/>
    <property type="match status" value="1"/>
</dbReference>
<dbReference type="SMART" id="SM00298">
    <property type="entry name" value="CHROMO"/>
    <property type="match status" value="1"/>
</dbReference>
<dbReference type="SUPFAM" id="SSF53098">
    <property type="entry name" value="Ribonuclease H-like"/>
    <property type="match status" value="1"/>
</dbReference>
<keyword evidence="5" id="KW-0479">Metal-binding</keyword>
<dbReference type="GO" id="GO:0006338">
    <property type="term" value="P:chromatin remodeling"/>
    <property type="evidence" value="ECO:0007669"/>
    <property type="project" value="UniProtKB-ARBA"/>
</dbReference>
<dbReference type="GO" id="GO:0003723">
    <property type="term" value="F:RNA binding"/>
    <property type="evidence" value="ECO:0007669"/>
    <property type="project" value="UniProtKB-KW"/>
</dbReference>
<dbReference type="AlphaFoldDB" id="A0A9W8JT30"/>
<evidence type="ECO:0000256" key="11">
    <source>
        <dbReference type="ARBA" id="ARBA00022908"/>
    </source>
</evidence>
<dbReference type="GO" id="GO:0003677">
    <property type="term" value="F:DNA binding"/>
    <property type="evidence" value="ECO:0007669"/>
    <property type="project" value="UniProtKB-KW"/>
</dbReference>
<dbReference type="InterPro" id="IPR016197">
    <property type="entry name" value="Chromo-like_dom_sf"/>
</dbReference>
<dbReference type="GO" id="GO:0015074">
    <property type="term" value="P:DNA integration"/>
    <property type="evidence" value="ECO:0007669"/>
    <property type="project" value="UniProtKB-KW"/>
</dbReference>
<keyword evidence="12" id="KW-0695">RNA-directed DNA polymerase</keyword>
<evidence type="ECO:0000256" key="7">
    <source>
        <dbReference type="ARBA" id="ARBA00022759"/>
    </source>
</evidence>
<dbReference type="Gene3D" id="1.10.340.70">
    <property type="match status" value="1"/>
</dbReference>
<dbReference type="InterPro" id="IPR000953">
    <property type="entry name" value="Chromo/chromo_shadow_dom"/>
</dbReference>
<keyword evidence="8" id="KW-0378">Hydrolase</keyword>